<dbReference type="EMBL" id="JACJVN010000014">
    <property type="protein sequence ID" value="MBB6676346.1"/>
    <property type="molecule type" value="Genomic_DNA"/>
</dbReference>
<keyword evidence="7" id="KW-1185">Reference proteome</keyword>
<accession>A0A841T8G1</accession>
<keyword evidence="4 5" id="KW-0472">Membrane</keyword>
<keyword evidence="1" id="KW-1003">Cell membrane</keyword>
<evidence type="ECO:0000313" key="6">
    <source>
        <dbReference type="EMBL" id="MBB6676346.1"/>
    </source>
</evidence>
<dbReference type="InterPro" id="IPR003810">
    <property type="entry name" value="Mntp/YtaF"/>
</dbReference>
<dbReference type="PANTHER" id="PTHR35529">
    <property type="entry name" value="MANGANESE EFFLUX PUMP MNTP-RELATED"/>
    <property type="match status" value="1"/>
</dbReference>
<feature type="transmembrane region" description="Helical" evidence="5">
    <location>
        <begin position="59"/>
        <end position="83"/>
    </location>
</feature>
<feature type="transmembrane region" description="Helical" evidence="5">
    <location>
        <begin position="130"/>
        <end position="150"/>
    </location>
</feature>
<evidence type="ECO:0000256" key="4">
    <source>
        <dbReference type="ARBA" id="ARBA00023136"/>
    </source>
</evidence>
<feature type="transmembrane region" description="Helical" evidence="5">
    <location>
        <begin position="156"/>
        <end position="176"/>
    </location>
</feature>
<keyword evidence="3 5" id="KW-1133">Transmembrane helix</keyword>
<feature type="transmembrane region" description="Helical" evidence="5">
    <location>
        <begin position="33"/>
        <end position="53"/>
    </location>
</feature>
<gene>
    <name evidence="6" type="primary">ytaF</name>
    <name evidence="6" type="ORF">H4Q31_03290</name>
</gene>
<dbReference type="Pfam" id="PF02659">
    <property type="entry name" value="Mntp"/>
    <property type="match status" value="1"/>
</dbReference>
<evidence type="ECO:0000256" key="3">
    <source>
        <dbReference type="ARBA" id="ARBA00022989"/>
    </source>
</evidence>
<dbReference type="AlphaFoldDB" id="A0A841T8G1"/>
<evidence type="ECO:0000313" key="7">
    <source>
        <dbReference type="Proteomes" id="UP000574133"/>
    </source>
</evidence>
<evidence type="ECO:0000256" key="5">
    <source>
        <dbReference type="SAM" id="Phobius"/>
    </source>
</evidence>
<dbReference type="NCBIfam" id="TIGR02840">
    <property type="entry name" value="spore_YtaF"/>
    <property type="match status" value="1"/>
</dbReference>
<name>A0A841T8G1_9BACL</name>
<feature type="transmembrane region" description="Helical" evidence="5">
    <location>
        <begin position="6"/>
        <end position="26"/>
    </location>
</feature>
<comment type="caution">
    <text evidence="6">The sequence shown here is derived from an EMBL/GenBank/DDBJ whole genome shotgun (WGS) entry which is preliminary data.</text>
</comment>
<dbReference type="InterPro" id="IPR014205">
    <property type="entry name" value="Spore_YtaF"/>
</dbReference>
<organism evidence="6 7">
    <name type="scientific">Cohnella lubricantis</name>
    <dbReference type="NCBI Taxonomy" id="2163172"/>
    <lineage>
        <taxon>Bacteria</taxon>
        <taxon>Bacillati</taxon>
        <taxon>Bacillota</taxon>
        <taxon>Bacilli</taxon>
        <taxon>Bacillales</taxon>
        <taxon>Paenibacillaceae</taxon>
        <taxon>Cohnella</taxon>
    </lineage>
</organism>
<sequence>MAWLMVLGFAVSSSIDNLGVGISYGIRGIRIGLLSNLVMAVVCFICSEAGIRFGGWLSAVLPGVMPVAIGAFMLTIIGFRIILMAIPRTPPSGQAEGAKRRKAGNRLERMLQNPETADFDRSGEIGIGEAVVLGIALSANAITNGLGAGLLGLSPLAISLAAAAGSFITVWAGVAIGRRAANVRIGRFTLGQFGTLLSGVIIVLLACRTLL</sequence>
<keyword evidence="2 5" id="KW-0812">Transmembrane</keyword>
<evidence type="ECO:0000256" key="1">
    <source>
        <dbReference type="ARBA" id="ARBA00022475"/>
    </source>
</evidence>
<evidence type="ECO:0000256" key="2">
    <source>
        <dbReference type="ARBA" id="ARBA00022692"/>
    </source>
</evidence>
<reference evidence="6 7" key="1">
    <citation type="submission" date="2020-08" db="EMBL/GenBank/DDBJ databases">
        <title>Cohnella phylogeny.</title>
        <authorList>
            <person name="Dunlap C."/>
        </authorList>
    </citation>
    <scope>NUCLEOTIDE SEQUENCE [LARGE SCALE GENOMIC DNA]</scope>
    <source>
        <strain evidence="6 7">DSM 103658</strain>
    </source>
</reference>
<protein>
    <submittedName>
        <fullName evidence="6">Sporulation membrane protein YtaF</fullName>
    </submittedName>
</protein>
<dbReference type="PANTHER" id="PTHR35529:SF2">
    <property type="entry name" value="SPORULATION PROTEIN YTAF-RELATED"/>
    <property type="match status" value="1"/>
</dbReference>
<proteinExistence type="predicted"/>
<dbReference type="RefSeq" id="WP_185177637.1">
    <property type="nucleotide sequence ID" value="NZ_CBCSEP010000018.1"/>
</dbReference>
<dbReference type="Proteomes" id="UP000574133">
    <property type="component" value="Unassembled WGS sequence"/>
</dbReference>
<feature type="transmembrane region" description="Helical" evidence="5">
    <location>
        <begin position="188"/>
        <end position="206"/>
    </location>
</feature>